<comment type="subcellular location">
    <subcellularLocation>
        <location evidence="1">Nucleus</location>
    </subcellularLocation>
</comment>
<keyword evidence="5" id="KW-0539">Nucleus</keyword>
<dbReference type="FunCoup" id="A0A7M7L4P2">
    <property type="interactions" value="1644"/>
</dbReference>
<keyword evidence="10" id="KW-1185">Reference proteome</keyword>
<evidence type="ECO:0000256" key="4">
    <source>
        <dbReference type="ARBA" id="ARBA00022833"/>
    </source>
</evidence>
<keyword evidence="2" id="KW-0479">Metal-binding</keyword>
<evidence type="ECO:0000256" key="7">
    <source>
        <dbReference type="SAM" id="MobiDB-lite"/>
    </source>
</evidence>
<dbReference type="AlphaFoldDB" id="A0A7M7L4P2"/>
<dbReference type="Gene3D" id="3.10.20.90">
    <property type="entry name" value="Phosphatidylinositol 3-kinase Catalytic Subunit, Chain A, domain 1"/>
    <property type="match status" value="1"/>
</dbReference>
<accession>A0A7M7L4P2</accession>
<dbReference type="InterPro" id="IPR017907">
    <property type="entry name" value="Znf_RING_CS"/>
</dbReference>
<name>A0A7M7L4P2_VARDE</name>
<dbReference type="KEGG" id="vde:111254039"/>
<feature type="region of interest" description="Disordered" evidence="7">
    <location>
        <begin position="122"/>
        <end position="154"/>
    </location>
</feature>
<keyword evidence="4" id="KW-0862">Zinc</keyword>
<dbReference type="InterPro" id="IPR032443">
    <property type="entry name" value="RAWUL"/>
</dbReference>
<dbReference type="SUPFAM" id="SSF57850">
    <property type="entry name" value="RING/U-box"/>
    <property type="match status" value="1"/>
</dbReference>
<dbReference type="InterPro" id="IPR001841">
    <property type="entry name" value="Znf_RING"/>
</dbReference>
<sequence>MERRIALRSLTAYLSCRICRGYLIEATTVTECLHTFCKSCLVKHLEERNTCPQCETLIHQSHPLNYIAYDRTMQDVVYRLVPELQKKELKREWEFYENKGLAFPRTLPPNLQALLKDVQAKEKPESGSASASGSSAAGCARDGAGADEENQAANHGDCHRMDEQVNLLLESDAPLSLRSLERAFIRVSTQATVTHLKKYLAKKIFNTTSKYNEVEILCNRELLGKDHTLKFVCVTRWRFKEPPLRLHYRPKMEL</sequence>
<dbReference type="OrthoDB" id="1305878at2759"/>
<dbReference type="GO" id="GO:0008270">
    <property type="term" value="F:zinc ion binding"/>
    <property type="evidence" value="ECO:0007669"/>
    <property type="project" value="UniProtKB-KW"/>
</dbReference>
<dbReference type="OMA" id="EHITCEI"/>
<dbReference type="RefSeq" id="XP_022670222.1">
    <property type="nucleotide sequence ID" value="XM_022814487.1"/>
</dbReference>
<feature type="domain" description="RING-type" evidence="8">
    <location>
        <begin position="16"/>
        <end position="55"/>
    </location>
</feature>
<dbReference type="Proteomes" id="UP000594260">
    <property type="component" value="Unplaced"/>
</dbReference>
<dbReference type="EnsemblMetazoa" id="XM_022814486">
    <property type="protein sequence ID" value="XP_022670221"/>
    <property type="gene ID" value="LOC111254039"/>
</dbReference>
<dbReference type="PROSITE" id="PS00518">
    <property type="entry name" value="ZF_RING_1"/>
    <property type="match status" value="1"/>
</dbReference>
<dbReference type="InterPro" id="IPR013083">
    <property type="entry name" value="Znf_RING/FYVE/PHD"/>
</dbReference>
<evidence type="ECO:0000313" key="9">
    <source>
        <dbReference type="EnsemblMetazoa" id="XP_022670222"/>
    </source>
</evidence>
<evidence type="ECO:0000313" key="10">
    <source>
        <dbReference type="Proteomes" id="UP000594260"/>
    </source>
</evidence>
<feature type="compositionally biased region" description="Low complexity" evidence="7">
    <location>
        <begin position="126"/>
        <end position="143"/>
    </location>
</feature>
<dbReference type="PANTHER" id="PTHR45893">
    <property type="entry name" value="POLYCOMB GROUP RING FINGER PROTEIN"/>
    <property type="match status" value="1"/>
</dbReference>
<evidence type="ECO:0000259" key="8">
    <source>
        <dbReference type="PROSITE" id="PS50089"/>
    </source>
</evidence>
<dbReference type="Pfam" id="PF13923">
    <property type="entry name" value="zf-C3HC4_2"/>
    <property type="match status" value="1"/>
</dbReference>
<proteinExistence type="predicted"/>
<organism evidence="9 10">
    <name type="scientific">Varroa destructor</name>
    <name type="common">Honeybee mite</name>
    <dbReference type="NCBI Taxonomy" id="109461"/>
    <lineage>
        <taxon>Eukaryota</taxon>
        <taxon>Metazoa</taxon>
        <taxon>Ecdysozoa</taxon>
        <taxon>Arthropoda</taxon>
        <taxon>Chelicerata</taxon>
        <taxon>Arachnida</taxon>
        <taxon>Acari</taxon>
        <taxon>Parasitiformes</taxon>
        <taxon>Mesostigmata</taxon>
        <taxon>Gamasina</taxon>
        <taxon>Dermanyssoidea</taxon>
        <taxon>Varroidae</taxon>
        <taxon>Varroa</taxon>
    </lineage>
</organism>
<dbReference type="RefSeq" id="XP_022670224.1">
    <property type="nucleotide sequence ID" value="XM_022814489.1"/>
</dbReference>
<dbReference type="EnsemblMetazoa" id="XM_022814487">
    <property type="protein sequence ID" value="XP_022670222"/>
    <property type="gene ID" value="LOC111254039"/>
</dbReference>
<dbReference type="CDD" id="cd17083">
    <property type="entry name" value="RAWUL_PCGF3"/>
    <property type="match status" value="1"/>
</dbReference>
<dbReference type="Gene3D" id="3.30.40.10">
    <property type="entry name" value="Zinc/RING finger domain, C3HC4 (zinc finger)"/>
    <property type="match status" value="1"/>
</dbReference>
<dbReference type="RefSeq" id="XP_022670221.1">
    <property type="nucleotide sequence ID" value="XM_022814486.1"/>
</dbReference>
<dbReference type="Pfam" id="PF16207">
    <property type="entry name" value="RAWUL"/>
    <property type="match status" value="1"/>
</dbReference>
<dbReference type="FunFam" id="3.30.40.10:FF:000033">
    <property type="entry name" value="Polycomb group RING finger protein 3"/>
    <property type="match status" value="1"/>
</dbReference>
<dbReference type="InterPro" id="IPR051507">
    <property type="entry name" value="PcG_RING_finger"/>
</dbReference>
<dbReference type="GO" id="GO:0031519">
    <property type="term" value="C:PcG protein complex"/>
    <property type="evidence" value="ECO:0007669"/>
    <property type="project" value="UniProtKB-ARBA"/>
</dbReference>
<evidence type="ECO:0000256" key="6">
    <source>
        <dbReference type="PROSITE-ProRule" id="PRU00175"/>
    </source>
</evidence>
<evidence type="ECO:0000256" key="5">
    <source>
        <dbReference type="ARBA" id="ARBA00023242"/>
    </source>
</evidence>
<dbReference type="InParanoid" id="A0A7M7L4P2"/>
<protein>
    <recommendedName>
        <fullName evidence="8">RING-type domain-containing protein</fullName>
    </recommendedName>
</protein>
<dbReference type="SMART" id="SM00184">
    <property type="entry name" value="RING"/>
    <property type="match status" value="1"/>
</dbReference>
<evidence type="ECO:0000256" key="1">
    <source>
        <dbReference type="ARBA" id="ARBA00004123"/>
    </source>
</evidence>
<dbReference type="PROSITE" id="PS50089">
    <property type="entry name" value="ZF_RING_2"/>
    <property type="match status" value="1"/>
</dbReference>
<dbReference type="GeneID" id="111254039"/>
<evidence type="ECO:0000256" key="3">
    <source>
        <dbReference type="ARBA" id="ARBA00022771"/>
    </source>
</evidence>
<evidence type="ECO:0000256" key="2">
    <source>
        <dbReference type="ARBA" id="ARBA00022723"/>
    </source>
</evidence>
<dbReference type="EnsemblMetazoa" id="XM_022814489">
    <property type="protein sequence ID" value="XP_022670224"/>
    <property type="gene ID" value="LOC111254039"/>
</dbReference>
<keyword evidence="3 6" id="KW-0863">Zinc-finger</keyword>
<reference evidence="9" key="1">
    <citation type="submission" date="2021-01" db="UniProtKB">
        <authorList>
            <consortium name="EnsemblMetazoa"/>
        </authorList>
    </citation>
    <scope>IDENTIFICATION</scope>
</reference>